<dbReference type="Proteomes" id="UP000677913">
    <property type="component" value="Unassembled WGS sequence"/>
</dbReference>
<evidence type="ECO:0000259" key="7">
    <source>
        <dbReference type="Pfam" id="PF07291"/>
    </source>
</evidence>
<feature type="transmembrane region" description="Helical" evidence="6">
    <location>
        <begin position="44"/>
        <end position="65"/>
    </location>
</feature>
<keyword evidence="4 6" id="KW-0472">Membrane</keyword>
<keyword evidence="9" id="KW-1185">Reference proteome</keyword>
<protein>
    <submittedName>
        <fullName evidence="8">DoxX family membrane protein</fullName>
    </submittedName>
</protein>
<feature type="region of interest" description="Disordered" evidence="5">
    <location>
        <begin position="194"/>
        <end position="216"/>
    </location>
</feature>
<organism evidence="8 9">
    <name type="scientific">Actinocrinis puniceicyclus</name>
    <dbReference type="NCBI Taxonomy" id="977794"/>
    <lineage>
        <taxon>Bacteria</taxon>
        <taxon>Bacillati</taxon>
        <taxon>Actinomycetota</taxon>
        <taxon>Actinomycetes</taxon>
        <taxon>Catenulisporales</taxon>
        <taxon>Actinospicaceae</taxon>
        <taxon>Actinocrinis</taxon>
    </lineage>
</organism>
<dbReference type="EMBL" id="JAGSXH010000014">
    <property type="protein sequence ID" value="MBS2962702.1"/>
    <property type="molecule type" value="Genomic_DNA"/>
</dbReference>
<evidence type="ECO:0000313" key="8">
    <source>
        <dbReference type="EMBL" id="MBS2962702.1"/>
    </source>
</evidence>
<dbReference type="UniPathway" id="UPA00895"/>
<evidence type="ECO:0000256" key="1">
    <source>
        <dbReference type="ARBA" id="ARBA00004141"/>
    </source>
</evidence>
<reference evidence="8" key="1">
    <citation type="submission" date="2021-04" db="EMBL/GenBank/DDBJ databases">
        <title>Genome based classification of Actinospica acidithermotolerans sp. nov., an actinobacterium isolated from an Indonesian hot spring.</title>
        <authorList>
            <person name="Kusuma A.B."/>
            <person name="Putra K.E."/>
            <person name="Nafisah S."/>
            <person name="Loh J."/>
            <person name="Nouioui I."/>
            <person name="Goodfellow M."/>
        </authorList>
    </citation>
    <scope>NUCLEOTIDE SEQUENCE</scope>
    <source>
        <strain evidence="8">DSM 45618</strain>
    </source>
</reference>
<keyword evidence="3 6" id="KW-1133">Transmembrane helix</keyword>
<dbReference type="AlphaFoldDB" id="A0A8J7WMZ5"/>
<gene>
    <name evidence="8" type="ORF">KGA66_06575</name>
</gene>
<evidence type="ECO:0000256" key="3">
    <source>
        <dbReference type="ARBA" id="ARBA00022989"/>
    </source>
</evidence>
<accession>A0A8J7WMZ5</accession>
<feature type="domain" description="Methylamine utilisation protein MauE" evidence="7">
    <location>
        <begin position="46"/>
        <end position="179"/>
    </location>
</feature>
<dbReference type="GO" id="GO:0030416">
    <property type="term" value="P:methylamine metabolic process"/>
    <property type="evidence" value="ECO:0007669"/>
    <property type="project" value="InterPro"/>
</dbReference>
<sequence length="216" mass="21793">MTSERGTAAGNGTGGQVAAGKGAASAQAEAGSAAAAPRSALAGAAPWISLAARLLLGAMWLFYCLPKLGTPDANVASVRNFQILPGGMVNAFAYAQPYVELALGLLAIAGLGTRLVAGLSALLLLTYIGGIVSLGARGIHITCGCGGSGGQVAVGRTRYTMDVLRDLAYLVPAAWLLWRPKSKFSADALLLPEPASAAPVPTPRRSAPAKGGPSRR</sequence>
<evidence type="ECO:0000256" key="6">
    <source>
        <dbReference type="SAM" id="Phobius"/>
    </source>
</evidence>
<feature type="transmembrane region" description="Helical" evidence="6">
    <location>
        <begin position="101"/>
        <end position="128"/>
    </location>
</feature>
<evidence type="ECO:0000256" key="4">
    <source>
        <dbReference type="ARBA" id="ARBA00023136"/>
    </source>
</evidence>
<name>A0A8J7WMZ5_9ACTN</name>
<dbReference type="GO" id="GO:0016020">
    <property type="term" value="C:membrane"/>
    <property type="evidence" value="ECO:0007669"/>
    <property type="project" value="UniProtKB-SubCell"/>
</dbReference>
<dbReference type="Pfam" id="PF07291">
    <property type="entry name" value="MauE"/>
    <property type="match status" value="1"/>
</dbReference>
<keyword evidence="2 6" id="KW-0812">Transmembrane</keyword>
<evidence type="ECO:0000256" key="2">
    <source>
        <dbReference type="ARBA" id="ARBA00022692"/>
    </source>
</evidence>
<evidence type="ECO:0000313" key="9">
    <source>
        <dbReference type="Proteomes" id="UP000677913"/>
    </source>
</evidence>
<evidence type="ECO:0000256" key="5">
    <source>
        <dbReference type="SAM" id="MobiDB-lite"/>
    </source>
</evidence>
<proteinExistence type="predicted"/>
<dbReference type="InterPro" id="IPR009908">
    <property type="entry name" value="Methylamine_util_MauE"/>
</dbReference>
<comment type="caution">
    <text evidence="8">The sequence shown here is derived from an EMBL/GenBank/DDBJ whole genome shotgun (WGS) entry which is preliminary data.</text>
</comment>
<comment type="subcellular location">
    <subcellularLocation>
        <location evidence="1">Membrane</location>
        <topology evidence="1">Multi-pass membrane protein</topology>
    </subcellularLocation>
</comment>
<dbReference type="RefSeq" id="WP_211465637.1">
    <property type="nucleotide sequence ID" value="NZ_JAGSXH010000014.1"/>
</dbReference>